<dbReference type="GO" id="GO:0006979">
    <property type="term" value="P:response to oxidative stress"/>
    <property type="evidence" value="ECO:0007669"/>
    <property type="project" value="InterPro"/>
</dbReference>
<dbReference type="SUPFAM" id="SSF51316">
    <property type="entry name" value="Mss4-like"/>
    <property type="match status" value="1"/>
</dbReference>
<feature type="domain" description="MsrB" evidence="5">
    <location>
        <begin position="39"/>
        <end position="161"/>
    </location>
</feature>
<evidence type="ECO:0000256" key="2">
    <source>
        <dbReference type="ARBA" id="ARBA00023002"/>
    </source>
</evidence>
<sequence>MKIAQLFFSLLFLYSINACSQDRKKSGSEKSSYPVSKSDDEWKKVLTPEAYSIMVKGGTERPFQNPYWNNHEKGYYVSAATGDTLFTSDTKFESGTGWPSFYKPYKDKAVKVVSDRSLGMVRDEVVESKTGLHLGHVFDDGPRPTGKRYCMNSYALKFVPASK</sequence>
<evidence type="ECO:0000256" key="4">
    <source>
        <dbReference type="SAM" id="SignalP"/>
    </source>
</evidence>
<keyword evidence="2 6" id="KW-0560">Oxidoreductase</keyword>
<dbReference type="OrthoDB" id="4174719at2"/>
<name>A0A5R9L5H5_9BACT</name>
<dbReference type="Gene3D" id="2.170.150.20">
    <property type="entry name" value="Peptide methionine sulfoxide reductase"/>
    <property type="match status" value="1"/>
</dbReference>
<feature type="chain" id="PRO_5024363901" description="peptide-methionine (R)-S-oxide reductase" evidence="4">
    <location>
        <begin position="21"/>
        <end position="163"/>
    </location>
</feature>
<dbReference type="PROSITE" id="PS51790">
    <property type="entry name" value="MSRB"/>
    <property type="match status" value="1"/>
</dbReference>
<proteinExistence type="predicted"/>
<dbReference type="EC" id="1.8.4.12" evidence="1"/>
<dbReference type="GO" id="GO:0030091">
    <property type="term" value="P:protein repair"/>
    <property type="evidence" value="ECO:0007669"/>
    <property type="project" value="InterPro"/>
</dbReference>
<gene>
    <name evidence="6" type="primary">msrB</name>
    <name evidence="6" type="ORF">FEN17_09585</name>
</gene>
<keyword evidence="7" id="KW-1185">Reference proteome</keyword>
<accession>A0A5R9L5H5</accession>
<dbReference type="GO" id="GO:0033743">
    <property type="term" value="F:peptide-methionine (R)-S-oxide reductase activity"/>
    <property type="evidence" value="ECO:0007669"/>
    <property type="project" value="UniProtKB-EC"/>
</dbReference>
<dbReference type="PANTHER" id="PTHR10173">
    <property type="entry name" value="METHIONINE SULFOXIDE REDUCTASE"/>
    <property type="match status" value="1"/>
</dbReference>
<dbReference type="PANTHER" id="PTHR10173:SF52">
    <property type="entry name" value="METHIONINE-R-SULFOXIDE REDUCTASE B1"/>
    <property type="match status" value="1"/>
</dbReference>
<dbReference type="Proteomes" id="UP000306402">
    <property type="component" value="Unassembled WGS sequence"/>
</dbReference>
<evidence type="ECO:0000256" key="3">
    <source>
        <dbReference type="ARBA" id="ARBA00048488"/>
    </source>
</evidence>
<dbReference type="NCBIfam" id="TIGR00357">
    <property type="entry name" value="peptide-methionine (R)-S-oxide reductase MsrB"/>
    <property type="match status" value="1"/>
</dbReference>
<evidence type="ECO:0000259" key="5">
    <source>
        <dbReference type="PROSITE" id="PS51790"/>
    </source>
</evidence>
<dbReference type="InterPro" id="IPR002579">
    <property type="entry name" value="Met_Sox_Rdtase_MsrB_dom"/>
</dbReference>
<dbReference type="InterPro" id="IPR011057">
    <property type="entry name" value="Mss4-like_sf"/>
</dbReference>
<dbReference type="EMBL" id="VCEJ01000002">
    <property type="protein sequence ID" value="TLV03823.1"/>
    <property type="molecule type" value="Genomic_DNA"/>
</dbReference>
<dbReference type="RefSeq" id="WP_138365033.1">
    <property type="nucleotide sequence ID" value="NZ_VCEJ01000002.1"/>
</dbReference>
<protein>
    <recommendedName>
        <fullName evidence="1">peptide-methionine (R)-S-oxide reductase</fullName>
        <ecNumber evidence="1">1.8.4.12</ecNumber>
    </recommendedName>
</protein>
<comment type="caution">
    <text evidence="6">The sequence shown here is derived from an EMBL/GenBank/DDBJ whole genome shotgun (WGS) entry which is preliminary data.</text>
</comment>
<keyword evidence="4" id="KW-0732">Signal</keyword>
<dbReference type="AlphaFoldDB" id="A0A5R9L5H5"/>
<organism evidence="6 7">
    <name type="scientific">Dyadobacter luticola</name>
    <dbReference type="NCBI Taxonomy" id="1979387"/>
    <lineage>
        <taxon>Bacteria</taxon>
        <taxon>Pseudomonadati</taxon>
        <taxon>Bacteroidota</taxon>
        <taxon>Cytophagia</taxon>
        <taxon>Cytophagales</taxon>
        <taxon>Spirosomataceae</taxon>
        <taxon>Dyadobacter</taxon>
    </lineage>
</organism>
<dbReference type="Pfam" id="PF01641">
    <property type="entry name" value="SelR"/>
    <property type="match status" value="1"/>
</dbReference>
<evidence type="ECO:0000313" key="6">
    <source>
        <dbReference type="EMBL" id="TLV03823.1"/>
    </source>
</evidence>
<dbReference type="GO" id="GO:0005737">
    <property type="term" value="C:cytoplasm"/>
    <property type="evidence" value="ECO:0007669"/>
    <property type="project" value="TreeGrafter"/>
</dbReference>
<feature type="signal peptide" evidence="4">
    <location>
        <begin position="1"/>
        <end position="20"/>
    </location>
</feature>
<evidence type="ECO:0000256" key="1">
    <source>
        <dbReference type="ARBA" id="ARBA00012499"/>
    </source>
</evidence>
<dbReference type="InterPro" id="IPR028427">
    <property type="entry name" value="Met_Sox_Rdtase_MsrB"/>
</dbReference>
<evidence type="ECO:0000313" key="7">
    <source>
        <dbReference type="Proteomes" id="UP000306402"/>
    </source>
</evidence>
<comment type="catalytic activity">
    <reaction evidence="3">
        <text>L-methionyl-[protein] + [thioredoxin]-disulfide + H2O = L-methionyl-(R)-S-oxide-[protein] + [thioredoxin]-dithiol</text>
        <dbReference type="Rhea" id="RHEA:24164"/>
        <dbReference type="Rhea" id="RHEA-COMP:10698"/>
        <dbReference type="Rhea" id="RHEA-COMP:10700"/>
        <dbReference type="Rhea" id="RHEA-COMP:12313"/>
        <dbReference type="Rhea" id="RHEA-COMP:12314"/>
        <dbReference type="ChEBI" id="CHEBI:15377"/>
        <dbReference type="ChEBI" id="CHEBI:16044"/>
        <dbReference type="ChEBI" id="CHEBI:29950"/>
        <dbReference type="ChEBI" id="CHEBI:45764"/>
        <dbReference type="ChEBI" id="CHEBI:50058"/>
        <dbReference type="EC" id="1.8.4.12"/>
    </reaction>
</comment>
<reference evidence="6 7" key="1">
    <citation type="submission" date="2019-05" db="EMBL/GenBank/DDBJ databases">
        <authorList>
            <person name="Qu J.-H."/>
        </authorList>
    </citation>
    <scope>NUCLEOTIDE SEQUENCE [LARGE SCALE GENOMIC DNA]</scope>
    <source>
        <strain evidence="6 7">T17</strain>
    </source>
</reference>